<organism evidence="1 2">
    <name type="scientific">Streptococcus oralis</name>
    <dbReference type="NCBI Taxonomy" id="1303"/>
    <lineage>
        <taxon>Bacteria</taxon>
        <taxon>Bacillati</taxon>
        <taxon>Bacillota</taxon>
        <taxon>Bacilli</taxon>
        <taxon>Lactobacillales</taxon>
        <taxon>Streptococcaceae</taxon>
        <taxon>Streptococcus</taxon>
    </lineage>
</organism>
<reference evidence="1 2" key="1">
    <citation type="submission" date="2018-05" db="EMBL/GenBank/DDBJ databases">
        <title>Streptococcus from otitis media.</title>
        <authorList>
            <person name="Wayes A.M."/>
            <person name="Jakubovics N.S."/>
        </authorList>
    </citation>
    <scope>NUCLEOTIDE SEQUENCE [LARGE SCALE GENOMIC DNA]</scope>
    <source>
        <strain evidence="1 2">NU39</strain>
    </source>
</reference>
<evidence type="ECO:0000313" key="2">
    <source>
        <dbReference type="Proteomes" id="UP000289921"/>
    </source>
</evidence>
<dbReference type="EMBL" id="QEWK01000002">
    <property type="protein sequence ID" value="RXX21761.1"/>
    <property type="molecule type" value="Genomic_DNA"/>
</dbReference>
<name>A0A4Q2FKH2_STROR</name>
<dbReference type="RefSeq" id="WP_129313171.1">
    <property type="nucleotide sequence ID" value="NZ_QEWK01000002.1"/>
</dbReference>
<protein>
    <recommendedName>
        <fullName evidence="3">Sensory transduction regulator</fullName>
    </recommendedName>
</protein>
<sequence>MLNINTVFQEFFKKRQINLQKVDREDGTIYKGRLSVPEEHLVEFAFWIENTEETGVAQIIFNNLAVLEGQNNRSDFLEKINELNRMYGLYYYLVLDVDNRVFARYVTHVTSQNYEILFDIFKKGTQIISEIIKELN</sequence>
<evidence type="ECO:0008006" key="3">
    <source>
        <dbReference type="Google" id="ProtNLM"/>
    </source>
</evidence>
<comment type="caution">
    <text evidence="1">The sequence shown here is derived from an EMBL/GenBank/DDBJ whole genome shotgun (WGS) entry which is preliminary data.</text>
</comment>
<accession>A0A4Q2FKH2</accession>
<dbReference type="Proteomes" id="UP000289921">
    <property type="component" value="Unassembled WGS sequence"/>
</dbReference>
<proteinExistence type="predicted"/>
<gene>
    <name evidence="1" type="ORF">DF217_04065</name>
</gene>
<evidence type="ECO:0000313" key="1">
    <source>
        <dbReference type="EMBL" id="RXX21761.1"/>
    </source>
</evidence>
<dbReference type="AlphaFoldDB" id="A0A4Q2FKH2"/>